<dbReference type="Proteomes" id="UP000790377">
    <property type="component" value="Unassembled WGS sequence"/>
</dbReference>
<organism evidence="1 2">
    <name type="scientific">Hygrophoropsis aurantiaca</name>
    <dbReference type="NCBI Taxonomy" id="72124"/>
    <lineage>
        <taxon>Eukaryota</taxon>
        <taxon>Fungi</taxon>
        <taxon>Dikarya</taxon>
        <taxon>Basidiomycota</taxon>
        <taxon>Agaricomycotina</taxon>
        <taxon>Agaricomycetes</taxon>
        <taxon>Agaricomycetidae</taxon>
        <taxon>Boletales</taxon>
        <taxon>Coniophorineae</taxon>
        <taxon>Hygrophoropsidaceae</taxon>
        <taxon>Hygrophoropsis</taxon>
    </lineage>
</organism>
<sequence length="539" mass="60605">MARKIRGEKERTQHEQARQQAASTSAGISSSSYPVHPSNPWALDKPVPRAYAHPSEADIDHDMQPPLNDQSPSLPPDANQFDFRQHATPRPTRPNPQPWQPFQTRLDFEVAELAHEAAMSKDQTNHLINLLHRCMRGSESFTIENQEDLHNKWNSASHSLTSFVFDAQHLSKYNGTSFVCFFDEPWTADSFWDVQSKLPEGGKPLAFILYADKAKPSSFGRAKGYPVVARCANLPVETQNGDGVGGGRVVGWLPIVKEDKVHSGKPAFVNFKNVVWHKSFKKVLESITEHSHTGCWVECFDKIARWFFPFILILSADYGEQCVMALIRGLRSKFPCPVCLIPRDELSSMLVTYPLRSSAETQATIASARAQRTMEAKEDKLKSQALRDVDSAFQMVANTDVYHATSFDRLHAHGGLFSNHLWVEFQRLVNEKGRNAATLVDNGYKALPRWRNLNHFDNVMDISFTDGTKNEDISKLLVFAAHDVFSPDSSDSDIGYSLLCSIRAFVDLDMYTTFEVHTKETIVAGRAALNTFSDLIDLS</sequence>
<evidence type="ECO:0000313" key="2">
    <source>
        <dbReference type="Proteomes" id="UP000790377"/>
    </source>
</evidence>
<gene>
    <name evidence="1" type="ORF">BJ138DRAFT_1223855</name>
</gene>
<keyword evidence="2" id="KW-1185">Reference proteome</keyword>
<dbReference type="EMBL" id="MU268067">
    <property type="protein sequence ID" value="KAH7906115.1"/>
    <property type="molecule type" value="Genomic_DNA"/>
</dbReference>
<proteinExistence type="predicted"/>
<protein>
    <submittedName>
        <fullName evidence="1">Uncharacterized protein</fullName>
    </submittedName>
</protein>
<accession>A0ACB7ZXY9</accession>
<evidence type="ECO:0000313" key="1">
    <source>
        <dbReference type="EMBL" id="KAH7906115.1"/>
    </source>
</evidence>
<comment type="caution">
    <text evidence="1">The sequence shown here is derived from an EMBL/GenBank/DDBJ whole genome shotgun (WGS) entry which is preliminary data.</text>
</comment>
<name>A0ACB7ZXY9_9AGAM</name>
<reference evidence="1" key="1">
    <citation type="journal article" date="2021" name="New Phytol.">
        <title>Evolutionary innovations through gain and loss of genes in the ectomycorrhizal Boletales.</title>
        <authorList>
            <person name="Wu G."/>
            <person name="Miyauchi S."/>
            <person name="Morin E."/>
            <person name="Kuo A."/>
            <person name="Drula E."/>
            <person name="Varga T."/>
            <person name="Kohler A."/>
            <person name="Feng B."/>
            <person name="Cao Y."/>
            <person name="Lipzen A."/>
            <person name="Daum C."/>
            <person name="Hundley H."/>
            <person name="Pangilinan J."/>
            <person name="Johnson J."/>
            <person name="Barry K."/>
            <person name="LaButti K."/>
            <person name="Ng V."/>
            <person name="Ahrendt S."/>
            <person name="Min B."/>
            <person name="Choi I.G."/>
            <person name="Park H."/>
            <person name="Plett J.M."/>
            <person name="Magnuson J."/>
            <person name="Spatafora J.W."/>
            <person name="Nagy L.G."/>
            <person name="Henrissat B."/>
            <person name="Grigoriev I.V."/>
            <person name="Yang Z.L."/>
            <person name="Xu J."/>
            <person name="Martin F.M."/>
        </authorList>
    </citation>
    <scope>NUCLEOTIDE SEQUENCE</scope>
    <source>
        <strain evidence="1">ATCC 28755</strain>
    </source>
</reference>